<gene>
    <name evidence="18" type="primary">Dsec\GM12646</name>
    <name evidence="18" type="ORF">Dsec_GM12646</name>
</gene>
<evidence type="ECO:0000256" key="8">
    <source>
        <dbReference type="ARBA" id="ARBA00023053"/>
    </source>
</evidence>
<dbReference type="AlphaFoldDB" id="B4I0P6"/>
<protein>
    <recommendedName>
        <fullName evidence="15">Transporter</fullName>
    </recommendedName>
</protein>
<feature type="binding site" evidence="14">
    <location>
        <position position="54"/>
    </location>
    <ligand>
        <name>Na(+)</name>
        <dbReference type="ChEBI" id="CHEBI:29101"/>
        <label>1</label>
    </ligand>
</feature>
<evidence type="ECO:0000313" key="18">
    <source>
        <dbReference type="EMBL" id="EDW53077.1"/>
    </source>
</evidence>
<dbReference type="GO" id="GO:0089718">
    <property type="term" value="P:amino acid import across plasma membrane"/>
    <property type="evidence" value="ECO:0007669"/>
    <property type="project" value="TreeGrafter"/>
</dbReference>
<evidence type="ECO:0000256" key="9">
    <source>
        <dbReference type="ARBA" id="ARBA00023065"/>
    </source>
</evidence>
<dbReference type="HOGENOM" id="CLU_1002105_0_0_1"/>
<evidence type="ECO:0000256" key="4">
    <source>
        <dbReference type="ARBA" id="ARBA00022692"/>
    </source>
</evidence>
<dbReference type="PROSITE" id="PS00754">
    <property type="entry name" value="NA_NEUROTRAN_SYMP_2"/>
    <property type="match status" value="1"/>
</dbReference>
<evidence type="ECO:0000256" key="17">
    <source>
        <dbReference type="SAM" id="Phobius"/>
    </source>
</evidence>
<feature type="compositionally biased region" description="Polar residues" evidence="16">
    <location>
        <begin position="7"/>
        <end position="24"/>
    </location>
</feature>
<evidence type="ECO:0000256" key="1">
    <source>
        <dbReference type="ARBA" id="ARBA00004141"/>
    </source>
</evidence>
<organism evidence="19">
    <name type="scientific">Drosophila sechellia</name>
    <name type="common">Fruit fly</name>
    <dbReference type="NCBI Taxonomy" id="7238"/>
    <lineage>
        <taxon>Eukaryota</taxon>
        <taxon>Metazoa</taxon>
        <taxon>Ecdysozoa</taxon>
        <taxon>Arthropoda</taxon>
        <taxon>Hexapoda</taxon>
        <taxon>Insecta</taxon>
        <taxon>Pterygota</taxon>
        <taxon>Neoptera</taxon>
        <taxon>Endopterygota</taxon>
        <taxon>Diptera</taxon>
        <taxon>Brachycera</taxon>
        <taxon>Muscomorpha</taxon>
        <taxon>Ephydroidea</taxon>
        <taxon>Drosophilidae</taxon>
        <taxon>Drosophila</taxon>
        <taxon>Sophophora</taxon>
    </lineage>
</organism>
<evidence type="ECO:0000256" key="16">
    <source>
        <dbReference type="SAM" id="MobiDB-lite"/>
    </source>
</evidence>
<proteinExistence type="inferred from homology"/>
<keyword evidence="19" id="KW-1185">Reference proteome</keyword>
<keyword evidence="10 17" id="KW-0472">Membrane</keyword>
<keyword evidence="5 15" id="KW-0769">Symport</keyword>
<dbReference type="SUPFAM" id="SSF161070">
    <property type="entry name" value="SNF-like"/>
    <property type="match status" value="1"/>
</dbReference>
<dbReference type="GO" id="GO:0005283">
    <property type="term" value="F:amino acid:sodium symporter activity"/>
    <property type="evidence" value="ECO:0007669"/>
    <property type="project" value="EnsemblMetazoa"/>
</dbReference>
<keyword evidence="3 15" id="KW-0813">Transport</keyword>
<dbReference type="InterPro" id="IPR037272">
    <property type="entry name" value="SNS_sf"/>
</dbReference>
<dbReference type="PANTHER" id="PTHR11616:SF321">
    <property type="entry name" value="SODIUM-DEPENDENT NUTRIENT AMINO ACID TRANSPORTER 1-RELATED"/>
    <property type="match status" value="1"/>
</dbReference>
<feature type="region of interest" description="Disordered" evidence="16">
    <location>
        <begin position="1"/>
        <end position="36"/>
    </location>
</feature>
<name>B4I0P6_DROSE</name>
<keyword evidence="12" id="KW-0739">Sodium transport</keyword>
<evidence type="ECO:0000256" key="2">
    <source>
        <dbReference type="ARBA" id="ARBA00006459"/>
    </source>
</evidence>
<keyword evidence="14" id="KW-0479">Metal-binding</keyword>
<dbReference type="Proteomes" id="UP000001292">
    <property type="component" value="Unassembled WGS sequence"/>
</dbReference>
<feature type="transmembrane region" description="Helical" evidence="17">
    <location>
        <begin position="122"/>
        <end position="144"/>
    </location>
</feature>
<dbReference type="GO" id="GO:0015175">
    <property type="term" value="F:neutral L-amino acid transmembrane transporter activity"/>
    <property type="evidence" value="ECO:0007669"/>
    <property type="project" value="EnsemblMetazoa"/>
</dbReference>
<evidence type="ECO:0000256" key="11">
    <source>
        <dbReference type="ARBA" id="ARBA00023180"/>
    </source>
</evidence>
<dbReference type="PROSITE" id="PS00610">
    <property type="entry name" value="NA_NEUROTRAN_SYMP_1"/>
    <property type="match status" value="1"/>
</dbReference>
<feature type="compositionally biased region" description="Basic and acidic residues" evidence="16">
    <location>
        <begin position="25"/>
        <end position="34"/>
    </location>
</feature>
<dbReference type="InterPro" id="IPR000175">
    <property type="entry name" value="Na/ntran_symport"/>
</dbReference>
<dbReference type="PROSITE" id="PS50267">
    <property type="entry name" value="NA_NEUROTRAN_SYMP_3"/>
    <property type="match status" value="1"/>
</dbReference>
<evidence type="ECO:0000256" key="3">
    <source>
        <dbReference type="ARBA" id="ARBA00022448"/>
    </source>
</evidence>
<dbReference type="EMBL" id="CH480819">
    <property type="protein sequence ID" value="EDW53077.1"/>
    <property type="molecule type" value="Genomic_DNA"/>
</dbReference>
<evidence type="ECO:0000256" key="13">
    <source>
        <dbReference type="ARBA" id="ARBA00037785"/>
    </source>
</evidence>
<reference evidence="18 19" key="1">
    <citation type="journal article" date="2007" name="Nature">
        <title>Evolution of genes and genomes on the Drosophila phylogeny.</title>
        <authorList>
            <consortium name="Drosophila 12 Genomes Consortium"/>
            <person name="Clark A.G."/>
            <person name="Eisen M.B."/>
            <person name="Smith D.R."/>
            <person name="Bergman C.M."/>
            <person name="Oliver B."/>
            <person name="Markow T.A."/>
            <person name="Kaufman T.C."/>
            <person name="Kellis M."/>
            <person name="Gelbart W."/>
            <person name="Iyer V.N."/>
            <person name="Pollard D.A."/>
            <person name="Sackton T.B."/>
            <person name="Larracuente A.M."/>
            <person name="Singh N.D."/>
            <person name="Abad J.P."/>
            <person name="Abt D.N."/>
            <person name="Adryan B."/>
            <person name="Aguade M."/>
            <person name="Akashi H."/>
            <person name="Anderson W.W."/>
            <person name="Aquadro C.F."/>
            <person name="Ardell D.H."/>
            <person name="Arguello R."/>
            <person name="Artieri C.G."/>
            <person name="Barbash D.A."/>
            <person name="Barker D."/>
            <person name="Barsanti P."/>
            <person name="Batterham P."/>
            <person name="Batzoglou S."/>
            <person name="Begun D."/>
            <person name="Bhutkar A."/>
            <person name="Blanco E."/>
            <person name="Bosak S.A."/>
            <person name="Bradley R.K."/>
            <person name="Brand A.D."/>
            <person name="Brent M.R."/>
            <person name="Brooks A.N."/>
            <person name="Brown R.H."/>
            <person name="Butlin R.K."/>
            <person name="Caggese C."/>
            <person name="Calvi B.R."/>
            <person name="Bernardo de Carvalho A."/>
            <person name="Caspi A."/>
            <person name="Castrezana S."/>
            <person name="Celniker S.E."/>
            <person name="Chang J.L."/>
            <person name="Chapple C."/>
            <person name="Chatterji S."/>
            <person name="Chinwalla A."/>
            <person name="Civetta A."/>
            <person name="Clifton S.W."/>
            <person name="Comeron J.M."/>
            <person name="Costello J.C."/>
            <person name="Coyne J.A."/>
            <person name="Daub J."/>
            <person name="David R.G."/>
            <person name="Delcher A.L."/>
            <person name="Delehaunty K."/>
            <person name="Do C.B."/>
            <person name="Ebling H."/>
            <person name="Edwards K."/>
            <person name="Eickbush T."/>
            <person name="Evans J.D."/>
            <person name="Filipski A."/>
            <person name="Findeiss S."/>
            <person name="Freyhult E."/>
            <person name="Fulton L."/>
            <person name="Fulton R."/>
            <person name="Garcia A.C."/>
            <person name="Gardiner A."/>
            <person name="Garfield D.A."/>
            <person name="Garvin B.E."/>
            <person name="Gibson G."/>
            <person name="Gilbert D."/>
            <person name="Gnerre S."/>
            <person name="Godfrey J."/>
            <person name="Good R."/>
            <person name="Gotea V."/>
            <person name="Gravely B."/>
            <person name="Greenberg A.J."/>
            <person name="Griffiths-Jones S."/>
            <person name="Gross S."/>
            <person name="Guigo R."/>
            <person name="Gustafson E.A."/>
            <person name="Haerty W."/>
            <person name="Hahn M.W."/>
            <person name="Halligan D.L."/>
            <person name="Halpern A.L."/>
            <person name="Halter G.M."/>
            <person name="Han M.V."/>
            <person name="Heger A."/>
            <person name="Hillier L."/>
            <person name="Hinrichs A.S."/>
            <person name="Holmes I."/>
            <person name="Hoskins R.A."/>
            <person name="Hubisz M.J."/>
            <person name="Hultmark D."/>
            <person name="Huntley M.A."/>
            <person name="Jaffe D.B."/>
            <person name="Jagadeeshan S."/>
            <person name="Jeck W.R."/>
            <person name="Johnson J."/>
            <person name="Jones C.D."/>
            <person name="Jordan W.C."/>
            <person name="Karpen G.H."/>
            <person name="Kataoka E."/>
            <person name="Keightley P.D."/>
            <person name="Kheradpour P."/>
            <person name="Kirkness E.F."/>
            <person name="Koerich L.B."/>
            <person name="Kristiansen K."/>
            <person name="Kudrna D."/>
            <person name="Kulathinal R.J."/>
            <person name="Kumar S."/>
            <person name="Kwok R."/>
            <person name="Lander E."/>
            <person name="Langley C.H."/>
            <person name="Lapoint R."/>
            <person name="Lazzaro B.P."/>
            <person name="Lee S.J."/>
            <person name="Levesque L."/>
            <person name="Li R."/>
            <person name="Lin C.F."/>
            <person name="Lin M.F."/>
            <person name="Lindblad-Toh K."/>
            <person name="Llopart A."/>
            <person name="Long M."/>
            <person name="Low L."/>
            <person name="Lozovsky E."/>
            <person name="Lu J."/>
            <person name="Luo M."/>
            <person name="Machado C.A."/>
            <person name="Makalowski W."/>
            <person name="Marzo M."/>
            <person name="Matsuda M."/>
            <person name="Matzkin L."/>
            <person name="McAllister B."/>
            <person name="McBride C.S."/>
            <person name="McKernan B."/>
            <person name="McKernan K."/>
            <person name="Mendez-Lago M."/>
            <person name="Minx P."/>
            <person name="Mollenhauer M.U."/>
            <person name="Montooth K."/>
            <person name="Mount S.M."/>
            <person name="Mu X."/>
            <person name="Myers E."/>
            <person name="Negre B."/>
            <person name="Newfeld S."/>
            <person name="Nielsen R."/>
            <person name="Noor M.A."/>
            <person name="O'Grady P."/>
            <person name="Pachter L."/>
            <person name="Papaceit M."/>
            <person name="Parisi M.J."/>
            <person name="Parisi M."/>
            <person name="Parts L."/>
            <person name="Pedersen J.S."/>
            <person name="Pesole G."/>
            <person name="Phillippy A.M."/>
            <person name="Ponting C.P."/>
            <person name="Pop M."/>
            <person name="Porcelli D."/>
            <person name="Powell J.R."/>
            <person name="Prohaska S."/>
            <person name="Pruitt K."/>
            <person name="Puig M."/>
            <person name="Quesneville H."/>
            <person name="Ram K.R."/>
            <person name="Rand D."/>
            <person name="Rasmussen M.D."/>
            <person name="Reed L.K."/>
            <person name="Reenan R."/>
            <person name="Reily A."/>
            <person name="Remington K.A."/>
            <person name="Rieger T.T."/>
            <person name="Ritchie M.G."/>
            <person name="Robin C."/>
            <person name="Rogers Y.H."/>
            <person name="Rohde C."/>
            <person name="Rozas J."/>
            <person name="Rubenfield M.J."/>
            <person name="Ruiz A."/>
            <person name="Russo S."/>
            <person name="Salzberg S.L."/>
            <person name="Sanchez-Gracia A."/>
            <person name="Saranga D.J."/>
            <person name="Sato H."/>
            <person name="Schaeffer S.W."/>
            <person name="Schatz M.C."/>
            <person name="Schlenke T."/>
            <person name="Schwartz R."/>
            <person name="Segarra C."/>
            <person name="Singh R.S."/>
            <person name="Sirot L."/>
            <person name="Sirota M."/>
            <person name="Sisneros N.B."/>
            <person name="Smith C.D."/>
            <person name="Smith T.F."/>
            <person name="Spieth J."/>
            <person name="Stage D.E."/>
            <person name="Stark A."/>
            <person name="Stephan W."/>
            <person name="Strausberg R.L."/>
            <person name="Strempel S."/>
            <person name="Sturgill D."/>
            <person name="Sutton G."/>
            <person name="Sutton G.G."/>
            <person name="Tao W."/>
            <person name="Teichmann S."/>
            <person name="Tobari Y.N."/>
            <person name="Tomimura Y."/>
            <person name="Tsolas J.M."/>
            <person name="Valente V.L."/>
            <person name="Venter E."/>
            <person name="Venter J.C."/>
            <person name="Vicario S."/>
            <person name="Vieira F.G."/>
            <person name="Vilella A.J."/>
            <person name="Villasante A."/>
            <person name="Walenz B."/>
            <person name="Wang J."/>
            <person name="Wasserman M."/>
            <person name="Watts T."/>
            <person name="Wilson D."/>
            <person name="Wilson R.K."/>
            <person name="Wing R.A."/>
            <person name="Wolfner M.F."/>
            <person name="Wong A."/>
            <person name="Wong G.K."/>
            <person name="Wu C.I."/>
            <person name="Wu G."/>
            <person name="Yamamoto D."/>
            <person name="Yang H.P."/>
            <person name="Yang S.P."/>
            <person name="Yorke J.A."/>
            <person name="Yoshida K."/>
            <person name="Zdobnov E."/>
            <person name="Zhang P."/>
            <person name="Zhang Y."/>
            <person name="Zimin A.V."/>
            <person name="Baldwin J."/>
            <person name="Abdouelleil A."/>
            <person name="Abdulkadir J."/>
            <person name="Abebe A."/>
            <person name="Abera B."/>
            <person name="Abreu J."/>
            <person name="Acer S.C."/>
            <person name="Aftuck L."/>
            <person name="Alexander A."/>
            <person name="An P."/>
            <person name="Anderson E."/>
            <person name="Anderson S."/>
            <person name="Arachi H."/>
            <person name="Azer M."/>
            <person name="Bachantsang P."/>
            <person name="Barry A."/>
            <person name="Bayul T."/>
            <person name="Berlin A."/>
            <person name="Bessette D."/>
            <person name="Bloom T."/>
            <person name="Blye J."/>
            <person name="Boguslavskiy L."/>
            <person name="Bonnet C."/>
            <person name="Boukhgalter B."/>
            <person name="Bourzgui I."/>
            <person name="Brown A."/>
            <person name="Cahill P."/>
            <person name="Channer S."/>
            <person name="Cheshatsang Y."/>
            <person name="Chuda L."/>
            <person name="Citroen M."/>
            <person name="Collymore A."/>
            <person name="Cooke P."/>
            <person name="Costello M."/>
            <person name="D'Aco K."/>
            <person name="Daza R."/>
            <person name="De Haan G."/>
            <person name="DeGray S."/>
            <person name="DeMaso C."/>
            <person name="Dhargay N."/>
            <person name="Dooley K."/>
            <person name="Dooley E."/>
            <person name="Doricent M."/>
            <person name="Dorje P."/>
            <person name="Dorjee K."/>
            <person name="Dupes A."/>
            <person name="Elong R."/>
            <person name="Falk J."/>
            <person name="Farina A."/>
            <person name="Faro S."/>
            <person name="Ferguson D."/>
            <person name="Fisher S."/>
            <person name="Foley C.D."/>
            <person name="Franke A."/>
            <person name="Friedrich D."/>
            <person name="Gadbois L."/>
            <person name="Gearin G."/>
            <person name="Gearin C.R."/>
            <person name="Giannoukos G."/>
            <person name="Goode T."/>
            <person name="Graham J."/>
            <person name="Grandbois E."/>
            <person name="Grewal S."/>
            <person name="Gyaltsen K."/>
            <person name="Hafez N."/>
            <person name="Hagos B."/>
            <person name="Hall J."/>
            <person name="Henson C."/>
            <person name="Hollinger A."/>
            <person name="Honan T."/>
            <person name="Huard M.D."/>
            <person name="Hughes L."/>
            <person name="Hurhula B."/>
            <person name="Husby M.E."/>
            <person name="Kamat A."/>
            <person name="Kanga B."/>
            <person name="Kashin S."/>
            <person name="Khazanovich D."/>
            <person name="Kisner P."/>
            <person name="Lance K."/>
            <person name="Lara M."/>
            <person name="Lee W."/>
            <person name="Lennon N."/>
            <person name="Letendre F."/>
            <person name="LeVine R."/>
            <person name="Lipovsky A."/>
            <person name="Liu X."/>
            <person name="Liu J."/>
            <person name="Liu S."/>
            <person name="Lokyitsang T."/>
            <person name="Lokyitsang Y."/>
            <person name="Lubonja R."/>
            <person name="Lui A."/>
            <person name="MacDonald P."/>
            <person name="Magnisalis V."/>
            <person name="Maru K."/>
            <person name="Matthews C."/>
            <person name="McCusker W."/>
            <person name="McDonough S."/>
            <person name="Mehta T."/>
            <person name="Meldrim J."/>
            <person name="Meneus L."/>
            <person name="Mihai O."/>
            <person name="Mihalev A."/>
            <person name="Mihova T."/>
            <person name="Mittelman R."/>
            <person name="Mlenga V."/>
            <person name="Montmayeur A."/>
            <person name="Mulrain L."/>
            <person name="Navidi A."/>
            <person name="Naylor J."/>
            <person name="Negash T."/>
            <person name="Nguyen T."/>
            <person name="Nguyen N."/>
            <person name="Nicol R."/>
            <person name="Norbu C."/>
            <person name="Norbu N."/>
            <person name="Novod N."/>
            <person name="O'Neill B."/>
            <person name="Osman S."/>
            <person name="Markiewicz E."/>
            <person name="Oyono O.L."/>
            <person name="Patti C."/>
            <person name="Phunkhang P."/>
            <person name="Pierre F."/>
            <person name="Priest M."/>
            <person name="Raghuraman S."/>
            <person name="Rege F."/>
            <person name="Reyes R."/>
            <person name="Rise C."/>
            <person name="Rogov P."/>
            <person name="Ross K."/>
            <person name="Ryan E."/>
            <person name="Settipalli S."/>
            <person name="Shea T."/>
            <person name="Sherpa N."/>
            <person name="Shi L."/>
            <person name="Shih D."/>
            <person name="Sparrow T."/>
            <person name="Spaulding J."/>
            <person name="Stalker J."/>
            <person name="Stange-Thomann N."/>
            <person name="Stavropoulos S."/>
            <person name="Stone C."/>
            <person name="Strader C."/>
            <person name="Tesfaye S."/>
            <person name="Thomson T."/>
            <person name="Thoulutsang Y."/>
            <person name="Thoulutsang D."/>
            <person name="Topham K."/>
            <person name="Topping I."/>
            <person name="Tsamla T."/>
            <person name="Vassiliev H."/>
            <person name="Vo A."/>
            <person name="Wangchuk T."/>
            <person name="Wangdi T."/>
            <person name="Weiand M."/>
            <person name="Wilkinson J."/>
            <person name="Wilson A."/>
            <person name="Yadav S."/>
            <person name="Young G."/>
            <person name="Yu Q."/>
            <person name="Zembek L."/>
            <person name="Zhong D."/>
            <person name="Zimmer A."/>
            <person name="Zwirko Z."/>
            <person name="Jaffe D.B."/>
            <person name="Alvarez P."/>
            <person name="Brockman W."/>
            <person name="Butler J."/>
            <person name="Chin C."/>
            <person name="Gnerre S."/>
            <person name="Grabherr M."/>
            <person name="Kleber M."/>
            <person name="Mauceli E."/>
            <person name="MacCallum I."/>
        </authorList>
    </citation>
    <scope>NUCLEOTIDE SEQUENCE [LARGE SCALE GENOMIC DNA]</scope>
    <source>
        <strain evidence="19">Rob3c / Tucson 14021-0248.25</strain>
    </source>
</reference>
<dbReference type="PANTHER" id="PTHR11616">
    <property type="entry name" value="SODIUM/CHLORIDE DEPENDENT TRANSPORTER"/>
    <property type="match status" value="1"/>
</dbReference>
<dbReference type="GO" id="GO:0015179">
    <property type="term" value="F:L-amino acid transmembrane transporter activity"/>
    <property type="evidence" value="ECO:0007669"/>
    <property type="project" value="EnsemblMetazoa"/>
</dbReference>
<dbReference type="GO" id="GO:0046872">
    <property type="term" value="F:metal ion binding"/>
    <property type="evidence" value="ECO:0007669"/>
    <property type="project" value="UniProtKB-KW"/>
</dbReference>
<evidence type="ECO:0000256" key="12">
    <source>
        <dbReference type="ARBA" id="ARBA00023201"/>
    </source>
</evidence>
<dbReference type="GO" id="GO:0042943">
    <property type="term" value="F:D-amino acid transmembrane transporter activity"/>
    <property type="evidence" value="ECO:0007669"/>
    <property type="project" value="EnsemblMetazoa"/>
</dbReference>
<comment type="subcellular location">
    <subcellularLocation>
        <location evidence="1">Membrane</location>
        <topology evidence="1">Multi-pass membrane protein</topology>
    </subcellularLocation>
</comment>
<evidence type="ECO:0000256" key="14">
    <source>
        <dbReference type="PIRSR" id="PIRSR600175-1"/>
    </source>
</evidence>
<dbReference type="PRINTS" id="PR00176">
    <property type="entry name" value="NANEUSMPORT"/>
</dbReference>
<dbReference type="PhylomeDB" id="B4I0P6"/>
<evidence type="ECO:0000256" key="15">
    <source>
        <dbReference type="RuleBase" id="RU003732"/>
    </source>
</evidence>
<evidence type="ECO:0000256" key="10">
    <source>
        <dbReference type="ARBA" id="ARBA00023136"/>
    </source>
</evidence>
<dbReference type="Pfam" id="PF00209">
    <property type="entry name" value="SNF"/>
    <property type="match status" value="1"/>
</dbReference>
<dbReference type="GO" id="GO:0005886">
    <property type="term" value="C:plasma membrane"/>
    <property type="evidence" value="ECO:0007669"/>
    <property type="project" value="TreeGrafter"/>
</dbReference>
<keyword evidence="11" id="KW-0325">Glycoprotein</keyword>
<keyword evidence="9" id="KW-0406">Ion transport</keyword>
<feature type="binding site" evidence="14">
    <location>
        <position position="58"/>
    </location>
    <ligand>
        <name>Na(+)</name>
        <dbReference type="ChEBI" id="CHEBI:29101"/>
        <label>1</label>
    </ligand>
</feature>
<sequence length="278" mass="30341">MELKGVQPSNGSPNGNGATNAASTEKTDAEKPTAERTNWGNGLEFLMSCISVSVGLGNVWRFPFTAYENGGGAFLIPYIIVLFLIGKPMYYLEMIMGQFTSQGTVKIWSVVPGFVGVGYGQAFGTICIISYYSSLLALTLYYLFVSFQSELPWSYCRDEWTNCVNSRPQEYVDNLLTGVSLANESARNLSGIGFGANNETEKLQQQLRTLFPLPAGCYSPSELPSFHCGVFGTPRAIRKAPTGSAPGGRYGTMTYLFRAVPLVLNYVPKPVEMECPIS</sequence>
<keyword evidence="4 15" id="KW-0812">Transmembrane</keyword>
<keyword evidence="7 17" id="KW-1133">Transmembrane helix</keyword>
<dbReference type="STRING" id="7238.B4I0P6"/>
<evidence type="ECO:0000313" key="19">
    <source>
        <dbReference type="Proteomes" id="UP000001292"/>
    </source>
</evidence>
<evidence type="ECO:0000256" key="7">
    <source>
        <dbReference type="ARBA" id="ARBA00022989"/>
    </source>
</evidence>
<keyword evidence="6" id="KW-0029">Amino-acid transport</keyword>
<evidence type="ECO:0000256" key="6">
    <source>
        <dbReference type="ARBA" id="ARBA00022970"/>
    </source>
</evidence>
<keyword evidence="8 14" id="KW-0915">Sodium</keyword>
<dbReference type="OMA" id="NEWNTAD"/>
<feature type="transmembrane region" description="Helical" evidence="17">
    <location>
        <begin position="72"/>
        <end position="92"/>
    </location>
</feature>
<evidence type="ECO:0000256" key="5">
    <source>
        <dbReference type="ARBA" id="ARBA00022847"/>
    </source>
</evidence>
<comment type="similarity">
    <text evidence="2 15">Belongs to the sodium:neurotransmitter symporter (SNF) (TC 2.A.22) family.</text>
</comment>
<comment type="function">
    <text evidence="13">Unusual broad substrate spectrum amino acid:sodium cotransporter that promotes absorption of the D isomers of essential amino acids. Neutral amino acids are the preferred substrates, especially methionine and phenylalanine.</text>
</comment>
<accession>B4I0P6</accession>